<feature type="domain" description="Cyclin C-terminal" evidence="2">
    <location>
        <begin position="71"/>
        <end position="138"/>
    </location>
</feature>
<keyword evidence="4" id="KW-1185">Reference proteome</keyword>
<gene>
    <name evidence="3" type="ORF">ANN_00805</name>
</gene>
<comment type="caution">
    <text evidence="3">The sequence shown here is derived from an EMBL/GenBank/DDBJ whole genome shotgun (WGS) entry which is preliminary data.</text>
</comment>
<dbReference type="Pfam" id="PF02984">
    <property type="entry name" value="Cyclin_C"/>
    <property type="match status" value="1"/>
</dbReference>
<feature type="compositionally biased region" description="Polar residues" evidence="1">
    <location>
        <begin position="149"/>
        <end position="160"/>
    </location>
</feature>
<feature type="region of interest" description="Disordered" evidence="1">
    <location>
        <begin position="129"/>
        <end position="166"/>
    </location>
</feature>
<name>A0ABQ8TTI5_PERAM</name>
<evidence type="ECO:0000259" key="2">
    <source>
        <dbReference type="Pfam" id="PF02984"/>
    </source>
</evidence>
<proteinExistence type="predicted"/>
<evidence type="ECO:0000313" key="3">
    <source>
        <dbReference type="EMBL" id="KAJ4449406.1"/>
    </source>
</evidence>
<evidence type="ECO:0000313" key="4">
    <source>
        <dbReference type="Proteomes" id="UP001148838"/>
    </source>
</evidence>
<dbReference type="Gene3D" id="1.10.472.10">
    <property type="entry name" value="Cyclin-like"/>
    <property type="match status" value="1"/>
</dbReference>
<accession>A0ABQ8TTI5</accession>
<evidence type="ECO:0000256" key="1">
    <source>
        <dbReference type="SAM" id="MobiDB-lite"/>
    </source>
</evidence>
<dbReference type="Proteomes" id="UP001148838">
    <property type="component" value="Unassembled WGS sequence"/>
</dbReference>
<protein>
    <recommendedName>
        <fullName evidence="2">Cyclin C-terminal domain-containing protein</fullName>
    </recommendedName>
</protein>
<dbReference type="InterPro" id="IPR036915">
    <property type="entry name" value="Cyclin-like_sf"/>
</dbReference>
<feature type="compositionally biased region" description="Acidic residues" evidence="1">
    <location>
        <begin position="138"/>
        <end position="147"/>
    </location>
</feature>
<organism evidence="3 4">
    <name type="scientific">Periplaneta americana</name>
    <name type="common">American cockroach</name>
    <name type="synonym">Blatta americana</name>
    <dbReference type="NCBI Taxonomy" id="6978"/>
    <lineage>
        <taxon>Eukaryota</taxon>
        <taxon>Metazoa</taxon>
        <taxon>Ecdysozoa</taxon>
        <taxon>Arthropoda</taxon>
        <taxon>Hexapoda</taxon>
        <taxon>Insecta</taxon>
        <taxon>Pterygota</taxon>
        <taxon>Neoptera</taxon>
        <taxon>Polyneoptera</taxon>
        <taxon>Dictyoptera</taxon>
        <taxon>Blattodea</taxon>
        <taxon>Blattoidea</taxon>
        <taxon>Blattidae</taxon>
        <taxon>Blattinae</taxon>
        <taxon>Periplaneta</taxon>
    </lineage>
</organism>
<reference evidence="3 4" key="1">
    <citation type="journal article" date="2022" name="Allergy">
        <title>Genome assembly and annotation of Periplaneta americana reveal a comprehensive cockroach allergen profile.</title>
        <authorList>
            <person name="Wang L."/>
            <person name="Xiong Q."/>
            <person name="Saelim N."/>
            <person name="Wang L."/>
            <person name="Nong W."/>
            <person name="Wan A.T."/>
            <person name="Shi M."/>
            <person name="Liu X."/>
            <person name="Cao Q."/>
            <person name="Hui J.H.L."/>
            <person name="Sookrung N."/>
            <person name="Leung T.F."/>
            <person name="Tungtrongchitr A."/>
            <person name="Tsui S.K.W."/>
        </authorList>
    </citation>
    <scope>NUCLEOTIDE SEQUENCE [LARGE SCALE GENOMIC DNA]</scope>
    <source>
        <strain evidence="3">PWHHKU_190912</strain>
    </source>
</reference>
<dbReference type="SUPFAM" id="SSF47954">
    <property type="entry name" value="Cyclin-like"/>
    <property type="match status" value="1"/>
</dbReference>
<sequence length="256" mass="29580">MALNAKKALFDQCWYNEYAEEFITDLRKKEARRIPFKYQAPQTVLELDAIYDMCLMDENEKAGARVYKVCLLDVKPSLVAAACIAAARQAVRLSSRWPTALENATTYQYEDLEPFVMLLMRRANIKVARRNKRKSTESSDDGYESDDSFTNNLEDSNGQRSSKRKQITLYKNISTHKQANKYNHTSVYKLKCNTCNNFYIGQTGRSFQTRYKEHITAITKLQNTSTYAEMPTTPTETSTQTWKYCTSNQKARNSTH</sequence>
<dbReference type="InterPro" id="IPR004367">
    <property type="entry name" value="Cyclin_C-dom"/>
</dbReference>
<dbReference type="EMBL" id="JAJSOF020000003">
    <property type="protein sequence ID" value="KAJ4449406.1"/>
    <property type="molecule type" value="Genomic_DNA"/>
</dbReference>